<comment type="caution">
    <text evidence="1">The sequence shown here is derived from an EMBL/GenBank/DDBJ whole genome shotgun (WGS) entry which is preliminary data.</text>
</comment>
<dbReference type="SUPFAM" id="SSF52058">
    <property type="entry name" value="L domain-like"/>
    <property type="match status" value="1"/>
</dbReference>
<sequence length="263" mass="30866">MKNSFPTYKFTKFDMEYQILTDENQSKLAEYMLNNHLKKLIITSDKDGIGWNHSFLPDLTEFDFIEELLVYWTNIKNIKGIHSCKNVKVLWLDNDDKTELDFSLFPKIEKLVSWDRKGIDEIWAVKTIKDLTLAGLKSNYFKSGAALKTIERLRIIKTHLEDISFLAGCEQIVFLELLELSKMENLDGIGMLKNLKHLRIDANKVKDFSFIRFLKNLEKCYLSSKIGVFNVENFKDLKKIEKINLSGNQKVQEINRFLQKSYF</sequence>
<reference evidence="1 2" key="1">
    <citation type="submission" date="2019-02" db="EMBL/GenBank/DDBJ databases">
        <title>Pedobacter sp. RP-3-8 sp. nov., isolated from Arctic soil.</title>
        <authorList>
            <person name="Dahal R.H."/>
        </authorList>
    </citation>
    <scope>NUCLEOTIDE SEQUENCE [LARGE SCALE GENOMIC DNA]</scope>
    <source>
        <strain evidence="1 2">RP-3-8</strain>
    </source>
</reference>
<name>A0A4R0NJR5_9SPHI</name>
<dbReference type="OrthoDB" id="1148122at2"/>
<protein>
    <recommendedName>
        <fullName evidence="3">Leucine-rich repeat domain-containing protein</fullName>
    </recommendedName>
</protein>
<evidence type="ECO:0000313" key="1">
    <source>
        <dbReference type="EMBL" id="TCC99682.1"/>
    </source>
</evidence>
<accession>A0A4R0NJR5</accession>
<dbReference type="AlphaFoldDB" id="A0A4R0NJR5"/>
<evidence type="ECO:0000313" key="2">
    <source>
        <dbReference type="Proteomes" id="UP000291117"/>
    </source>
</evidence>
<organism evidence="1 2">
    <name type="scientific">Pedobacter hiemivivus</name>
    <dbReference type="NCBI Taxonomy" id="2530454"/>
    <lineage>
        <taxon>Bacteria</taxon>
        <taxon>Pseudomonadati</taxon>
        <taxon>Bacteroidota</taxon>
        <taxon>Sphingobacteriia</taxon>
        <taxon>Sphingobacteriales</taxon>
        <taxon>Sphingobacteriaceae</taxon>
        <taxon>Pedobacter</taxon>
    </lineage>
</organism>
<dbReference type="Proteomes" id="UP000291117">
    <property type="component" value="Unassembled WGS sequence"/>
</dbReference>
<evidence type="ECO:0008006" key="3">
    <source>
        <dbReference type="Google" id="ProtNLM"/>
    </source>
</evidence>
<dbReference type="EMBL" id="SJSM01000001">
    <property type="protein sequence ID" value="TCC99682.1"/>
    <property type="molecule type" value="Genomic_DNA"/>
</dbReference>
<dbReference type="RefSeq" id="WP_131607128.1">
    <property type="nucleotide sequence ID" value="NZ_SJSM01000001.1"/>
</dbReference>
<dbReference type="Gene3D" id="3.80.10.10">
    <property type="entry name" value="Ribonuclease Inhibitor"/>
    <property type="match status" value="1"/>
</dbReference>
<gene>
    <name evidence="1" type="ORF">EZ444_03155</name>
</gene>
<keyword evidence="2" id="KW-1185">Reference proteome</keyword>
<proteinExistence type="predicted"/>
<dbReference type="InterPro" id="IPR032675">
    <property type="entry name" value="LRR_dom_sf"/>
</dbReference>